<dbReference type="FunFam" id="3.30.70.270:FF:000001">
    <property type="entry name" value="Diguanylate cyclase domain protein"/>
    <property type="match status" value="1"/>
</dbReference>
<dbReference type="SMART" id="SM00267">
    <property type="entry name" value="GGDEF"/>
    <property type="match status" value="1"/>
</dbReference>
<dbReference type="Gene3D" id="3.30.70.270">
    <property type="match status" value="1"/>
</dbReference>
<organism evidence="2 3">
    <name type="scientific">Clostridium manihotivorum</name>
    <dbReference type="NCBI Taxonomy" id="2320868"/>
    <lineage>
        <taxon>Bacteria</taxon>
        <taxon>Bacillati</taxon>
        <taxon>Bacillota</taxon>
        <taxon>Clostridia</taxon>
        <taxon>Eubacteriales</taxon>
        <taxon>Clostridiaceae</taxon>
        <taxon>Clostridium</taxon>
    </lineage>
</organism>
<evidence type="ECO:0000259" key="1">
    <source>
        <dbReference type="PROSITE" id="PS50887"/>
    </source>
</evidence>
<dbReference type="RefSeq" id="WP_128214554.1">
    <property type="nucleotide sequence ID" value="NZ_CP025746.1"/>
</dbReference>
<evidence type="ECO:0000313" key="3">
    <source>
        <dbReference type="Proteomes" id="UP000286268"/>
    </source>
</evidence>
<dbReference type="OrthoDB" id="9805474at2"/>
<dbReference type="PANTHER" id="PTHR45138:SF9">
    <property type="entry name" value="DIGUANYLATE CYCLASE DGCM-RELATED"/>
    <property type="match status" value="1"/>
</dbReference>
<dbReference type="GO" id="GO:0005886">
    <property type="term" value="C:plasma membrane"/>
    <property type="evidence" value="ECO:0007669"/>
    <property type="project" value="TreeGrafter"/>
</dbReference>
<feature type="domain" description="GGDEF" evidence="1">
    <location>
        <begin position="167"/>
        <end position="298"/>
    </location>
</feature>
<protein>
    <submittedName>
        <fullName evidence="2">GGDEF domain-containing protein</fullName>
    </submittedName>
</protein>
<dbReference type="PANTHER" id="PTHR45138">
    <property type="entry name" value="REGULATORY COMPONENTS OF SENSORY TRANSDUCTION SYSTEM"/>
    <property type="match status" value="1"/>
</dbReference>
<proteinExistence type="predicted"/>
<evidence type="ECO:0000313" key="2">
    <source>
        <dbReference type="EMBL" id="QAA33834.1"/>
    </source>
</evidence>
<dbReference type="NCBIfam" id="TIGR00254">
    <property type="entry name" value="GGDEF"/>
    <property type="match status" value="1"/>
</dbReference>
<reference evidence="2 3" key="1">
    <citation type="submission" date="2018-01" db="EMBL/GenBank/DDBJ databases">
        <title>Genome Sequencing and Assembly of Anaerobacter polyendosporus strain CT4.</title>
        <authorList>
            <person name="Tachaapaikoon C."/>
            <person name="Sutheeworapong S."/>
            <person name="Jenjaroenpun P."/>
            <person name="Wongsurawat T."/>
            <person name="Nookeaw I."/>
            <person name="Cheawchanlertfa P."/>
            <person name="Kosugi A."/>
            <person name="Cheevadhanarak S."/>
            <person name="Ratanakhanokchai K."/>
        </authorList>
    </citation>
    <scope>NUCLEOTIDE SEQUENCE [LARGE SCALE GENOMIC DNA]</scope>
    <source>
        <strain evidence="2 3">CT4</strain>
    </source>
</reference>
<dbReference type="Proteomes" id="UP000286268">
    <property type="component" value="Chromosome"/>
</dbReference>
<dbReference type="InterPro" id="IPR029787">
    <property type="entry name" value="Nucleotide_cyclase"/>
</dbReference>
<dbReference type="PROSITE" id="PS50887">
    <property type="entry name" value="GGDEF"/>
    <property type="match status" value="1"/>
</dbReference>
<dbReference type="SUPFAM" id="SSF55073">
    <property type="entry name" value="Nucleotide cyclase"/>
    <property type="match status" value="1"/>
</dbReference>
<dbReference type="CDD" id="cd01949">
    <property type="entry name" value="GGDEF"/>
    <property type="match status" value="1"/>
</dbReference>
<name>A0A410DXK7_9CLOT</name>
<accession>A0A410DXK7</accession>
<dbReference type="GO" id="GO:0043709">
    <property type="term" value="P:cell adhesion involved in single-species biofilm formation"/>
    <property type="evidence" value="ECO:0007669"/>
    <property type="project" value="TreeGrafter"/>
</dbReference>
<dbReference type="InterPro" id="IPR000160">
    <property type="entry name" value="GGDEF_dom"/>
</dbReference>
<gene>
    <name evidence="2" type="ORF">C1I91_20585</name>
</gene>
<dbReference type="GO" id="GO:0052621">
    <property type="term" value="F:diguanylate cyclase activity"/>
    <property type="evidence" value="ECO:0007669"/>
    <property type="project" value="TreeGrafter"/>
</dbReference>
<dbReference type="GO" id="GO:1902201">
    <property type="term" value="P:negative regulation of bacterial-type flagellum-dependent cell motility"/>
    <property type="evidence" value="ECO:0007669"/>
    <property type="project" value="TreeGrafter"/>
</dbReference>
<dbReference type="EMBL" id="CP025746">
    <property type="protein sequence ID" value="QAA33834.1"/>
    <property type="molecule type" value="Genomic_DNA"/>
</dbReference>
<dbReference type="Pfam" id="PF00990">
    <property type="entry name" value="GGDEF"/>
    <property type="match status" value="1"/>
</dbReference>
<keyword evidence="3" id="KW-1185">Reference proteome</keyword>
<dbReference type="KEGG" id="cmah:C1I91_20585"/>
<dbReference type="InterPro" id="IPR050469">
    <property type="entry name" value="Diguanylate_Cyclase"/>
</dbReference>
<dbReference type="InterPro" id="IPR043128">
    <property type="entry name" value="Rev_trsase/Diguanyl_cyclase"/>
</dbReference>
<dbReference type="AlphaFoldDB" id="A0A410DXK7"/>
<sequence length="298" mass="34027">MNIGDELNLELIRDNIDILKKLYDVIRIVDPVTKKVLMYDEGKLIEKGRSCFSKIGNEQICKNCISLRALKDNKTYMKLENSDDKSYLITVMPMELEDKTLIVELIKEVTDTLFYGHSFDGKGCTVNNIIQDMKQLTIKDSLTEIANRRFIDERLPIDMNICYKSKQPISIIMVDVDHFKNVNDQFGHVAGDEVLREFAYSLKSCIRNKRDWIGRYGGEEFLVCVPGAAAEAALVIAERMKTNIEKKNFVLNGENIKITASFGICTTSDKEITVEQFLKCADQKLYDAKNAGRNRIIL</sequence>